<evidence type="ECO:0000313" key="1">
    <source>
        <dbReference type="EMBL" id="MBD8499625.1"/>
    </source>
</evidence>
<keyword evidence="2" id="KW-1185">Reference proteome</keyword>
<dbReference type="Proteomes" id="UP000634529">
    <property type="component" value="Unassembled WGS sequence"/>
</dbReference>
<reference evidence="1 2" key="1">
    <citation type="submission" date="2020-09" db="EMBL/GenBank/DDBJ databases">
        <title>Paenibacillus sp. CAU 1523 isolated from sand of Haeundae Beach.</title>
        <authorList>
            <person name="Kim W."/>
        </authorList>
    </citation>
    <scope>NUCLEOTIDE SEQUENCE [LARGE SCALE GENOMIC DNA]</scope>
    <source>
        <strain evidence="1 2">CAU 1523</strain>
    </source>
</reference>
<organism evidence="1 2">
    <name type="scientific">Paenibacillus arenosi</name>
    <dbReference type="NCBI Taxonomy" id="2774142"/>
    <lineage>
        <taxon>Bacteria</taxon>
        <taxon>Bacillati</taxon>
        <taxon>Bacillota</taxon>
        <taxon>Bacilli</taxon>
        <taxon>Bacillales</taxon>
        <taxon>Paenibacillaceae</taxon>
        <taxon>Paenibacillus</taxon>
    </lineage>
</organism>
<name>A0ABR9B2F0_9BACL</name>
<comment type="caution">
    <text evidence="1">The sequence shown here is derived from an EMBL/GenBank/DDBJ whole genome shotgun (WGS) entry which is preliminary data.</text>
</comment>
<dbReference type="EMBL" id="JACYTN010000013">
    <property type="protein sequence ID" value="MBD8499625.1"/>
    <property type="molecule type" value="Genomic_DNA"/>
</dbReference>
<protein>
    <submittedName>
        <fullName evidence="1">Uncharacterized protein</fullName>
    </submittedName>
</protein>
<gene>
    <name evidence="1" type="ORF">IFO66_15120</name>
</gene>
<dbReference type="RefSeq" id="WP_192025962.1">
    <property type="nucleotide sequence ID" value="NZ_JACYTN010000013.1"/>
</dbReference>
<sequence>MLSYEEKSAIADSFLELERRQVSLGRSNYHFEQSMYDKKTVVYHLHPNGNGFVYAGLLKGYEKDDKGLVNIRDFTADELRTIIEQSIRSLSAMPASLESDDSHGSDESAQEEYWTNASNQTLTLQFEDEDQMWYIYAGLNLDTVFETYEEAKEYLEEEGFKPAMKK</sequence>
<evidence type="ECO:0000313" key="2">
    <source>
        <dbReference type="Proteomes" id="UP000634529"/>
    </source>
</evidence>
<proteinExistence type="predicted"/>
<accession>A0ABR9B2F0</accession>